<keyword evidence="1" id="KW-1133">Transmembrane helix</keyword>
<keyword evidence="1" id="KW-0472">Membrane</keyword>
<name>A0A1G7TCP4_9SPHI</name>
<evidence type="ECO:0000313" key="3">
    <source>
        <dbReference type="Proteomes" id="UP000199643"/>
    </source>
</evidence>
<organism evidence="2 3">
    <name type="scientific">Pedobacter terrae</name>
    <dbReference type="NCBI Taxonomy" id="405671"/>
    <lineage>
        <taxon>Bacteria</taxon>
        <taxon>Pseudomonadati</taxon>
        <taxon>Bacteroidota</taxon>
        <taxon>Sphingobacteriia</taxon>
        <taxon>Sphingobacteriales</taxon>
        <taxon>Sphingobacteriaceae</taxon>
        <taxon>Pedobacter</taxon>
    </lineage>
</organism>
<dbReference type="EMBL" id="FNCH01000005">
    <property type="protein sequence ID" value="SDG32370.1"/>
    <property type="molecule type" value="Genomic_DNA"/>
</dbReference>
<dbReference type="AlphaFoldDB" id="A0A1G7TCP4"/>
<evidence type="ECO:0000313" key="2">
    <source>
        <dbReference type="EMBL" id="SDG32370.1"/>
    </source>
</evidence>
<reference evidence="3" key="1">
    <citation type="submission" date="2016-10" db="EMBL/GenBank/DDBJ databases">
        <authorList>
            <person name="Varghese N."/>
            <person name="Submissions S."/>
        </authorList>
    </citation>
    <scope>NUCLEOTIDE SEQUENCE [LARGE SCALE GENOMIC DNA]</scope>
    <source>
        <strain evidence="3">DSM 17933</strain>
    </source>
</reference>
<protein>
    <submittedName>
        <fullName evidence="2">Uncharacterized protein</fullName>
    </submittedName>
</protein>
<feature type="transmembrane region" description="Helical" evidence="1">
    <location>
        <begin position="12"/>
        <end position="33"/>
    </location>
</feature>
<accession>A0A1G7TCP4</accession>
<dbReference type="Proteomes" id="UP000199643">
    <property type="component" value="Unassembled WGS sequence"/>
</dbReference>
<evidence type="ECO:0000256" key="1">
    <source>
        <dbReference type="SAM" id="Phobius"/>
    </source>
</evidence>
<sequence length="365" mass="39983">MKNLKLKPLNLLYNVLVFAVLFAFMQINLLYAVPAGLITGFALGFCKPKLVALFMAVQVEIWEKDIESNLKQDNMFLSTFKQAEKANIQGRTVHIPQAGKGGNVVKNRTQLPAEVKRRTDTVVSYQINEFTSDPMLITNAEDAELSYDKRSDVLEDERRNLAEDVAEDVLQSIVHAQVGVSADLPASSIIVTSGADVQATAMDATGTRKAYALGNLQTARTFFIKQKMWTEGRMFALLSAEAAAQIFPADSLIAATYMASVSEAERRAGVMYKAYGFTIMVRSTVYTLTGAGAFKPFGAEGAATDCEGIVFYNGNAVEFAMGDVEFFANEKEATFYGDVYSFLVRCGARARRAAYEGILIFKQGA</sequence>
<proteinExistence type="predicted"/>
<keyword evidence="1" id="KW-0812">Transmembrane</keyword>
<gene>
    <name evidence="2" type="ORF">SAMN05421827_105137</name>
</gene>
<dbReference type="RefSeq" id="WP_208600603.1">
    <property type="nucleotide sequence ID" value="NZ_FNCH01000005.1"/>
</dbReference>
<dbReference type="STRING" id="405671.SAMN05421827_105137"/>
<keyword evidence="3" id="KW-1185">Reference proteome</keyword>